<dbReference type="GO" id="GO:0016705">
    <property type="term" value="F:oxidoreductase activity, acting on paired donors, with incorporation or reduction of molecular oxygen"/>
    <property type="evidence" value="ECO:0007669"/>
    <property type="project" value="InterPro"/>
</dbReference>
<dbReference type="GO" id="GO:0005506">
    <property type="term" value="F:iron ion binding"/>
    <property type="evidence" value="ECO:0007669"/>
    <property type="project" value="InterPro"/>
</dbReference>
<organism evidence="1 2">
    <name type="scientific">Mycena rosella</name>
    <name type="common">Pink bonnet</name>
    <name type="synonym">Agaricus rosellus</name>
    <dbReference type="NCBI Taxonomy" id="1033263"/>
    <lineage>
        <taxon>Eukaryota</taxon>
        <taxon>Fungi</taxon>
        <taxon>Dikarya</taxon>
        <taxon>Basidiomycota</taxon>
        <taxon>Agaricomycotina</taxon>
        <taxon>Agaricomycetes</taxon>
        <taxon>Agaricomycetidae</taxon>
        <taxon>Agaricales</taxon>
        <taxon>Marasmiineae</taxon>
        <taxon>Mycenaceae</taxon>
        <taxon>Mycena</taxon>
    </lineage>
</organism>
<dbReference type="EMBL" id="JARKIE010000169">
    <property type="protein sequence ID" value="KAJ7672001.1"/>
    <property type="molecule type" value="Genomic_DNA"/>
</dbReference>
<evidence type="ECO:0000313" key="2">
    <source>
        <dbReference type="Proteomes" id="UP001221757"/>
    </source>
</evidence>
<evidence type="ECO:0000313" key="1">
    <source>
        <dbReference type="EMBL" id="KAJ7672001.1"/>
    </source>
</evidence>
<dbReference type="Proteomes" id="UP001221757">
    <property type="component" value="Unassembled WGS sequence"/>
</dbReference>
<dbReference type="GO" id="GO:0020037">
    <property type="term" value="F:heme binding"/>
    <property type="evidence" value="ECO:0007669"/>
    <property type="project" value="InterPro"/>
</dbReference>
<feature type="non-terminal residue" evidence="1">
    <location>
        <position position="111"/>
    </location>
</feature>
<protein>
    <submittedName>
        <fullName evidence="1">Uncharacterized protein</fullName>
    </submittedName>
</protein>
<keyword evidence="2" id="KW-1185">Reference proteome</keyword>
<proteinExistence type="predicted"/>
<comment type="caution">
    <text evidence="1">The sequence shown here is derived from an EMBL/GenBank/DDBJ whole genome shotgun (WGS) entry which is preliminary data.</text>
</comment>
<dbReference type="Gene3D" id="1.10.630.10">
    <property type="entry name" value="Cytochrome P450"/>
    <property type="match status" value="1"/>
</dbReference>
<name>A0AAD7CZU3_MYCRO</name>
<accession>A0AAD7CZU3</accession>
<dbReference type="GO" id="GO:0004497">
    <property type="term" value="F:monooxygenase activity"/>
    <property type="evidence" value="ECO:0007669"/>
    <property type="project" value="InterPro"/>
</dbReference>
<sequence length="111" mass="12909">MLVQNLVDSVTDEYDRYLSRFATGIISQIVAGHRITLDDDWYLQASNMVYEAMTRMGPPGMTHSDLSVLMVISVQYFPSWFPGTSHRGVVKRWRPTLRELHDYPMRTVKEQ</sequence>
<gene>
    <name evidence="1" type="ORF">B0H17DRAFT_1244002</name>
</gene>
<reference evidence="1" key="1">
    <citation type="submission" date="2023-03" db="EMBL/GenBank/DDBJ databases">
        <title>Massive genome expansion in bonnet fungi (Mycena s.s.) driven by repeated elements and novel gene families across ecological guilds.</title>
        <authorList>
            <consortium name="Lawrence Berkeley National Laboratory"/>
            <person name="Harder C.B."/>
            <person name="Miyauchi S."/>
            <person name="Viragh M."/>
            <person name="Kuo A."/>
            <person name="Thoen E."/>
            <person name="Andreopoulos B."/>
            <person name="Lu D."/>
            <person name="Skrede I."/>
            <person name="Drula E."/>
            <person name="Henrissat B."/>
            <person name="Morin E."/>
            <person name="Kohler A."/>
            <person name="Barry K."/>
            <person name="LaButti K."/>
            <person name="Morin E."/>
            <person name="Salamov A."/>
            <person name="Lipzen A."/>
            <person name="Mereny Z."/>
            <person name="Hegedus B."/>
            <person name="Baldrian P."/>
            <person name="Stursova M."/>
            <person name="Weitz H."/>
            <person name="Taylor A."/>
            <person name="Grigoriev I.V."/>
            <person name="Nagy L.G."/>
            <person name="Martin F."/>
            <person name="Kauserud H."/>
        </authorList>
    </citation>
    <scope>NUCLEOTIDE SEQUENCE</scope>
    <source>
        <strain evidence="1">CBHHK067</strain>
    </source>
</reference>
<dbReference type="InterPro" id="IPR036396">
    <property type="entry name" value="Cyt_P450_sf"/>
</dbReference>
<dbReference type="AlphaFoldDB" id="A0AAD7CZU3"/>